<dbReference type="PANTHER" id="PTHR32552">
    <property type="entry name" value="FERRICHROME IRON RECEPTOR-RELATED"/>
    <property type="match status" value="1"/>
</dbReference>
<keyword evidence="9 14" id="KW-0798">TonB box</keyword>
<dbReference type="CDD" id="cd01347">
    <property type="entry name" value="ligand_gated_channel"/>
    <property type="match status" value="1"/>
</dbReference>
<dbReference type="InterPro" id="IPR039426">
    <property type="entry name" value="TonB-dep_rcpt-like"/>
</dbReference>
<dbReference type="PANTHER" id="PTHR32552:SF81">
    <property type="entry name" value="TONB-DEPENDENT OUTER MEMBRANE RECEPTOR"/>
    <property type="match status" value="1"/>
</dbReference>
<dbReference type="RefSeq" id="WP_367855876.1">
    <property type="nucleotide sequence ID" value="NZ_JBFOHK010000006.1"/>
</dbReference>
<gene>
    <name evidence="19" type="ORF">ABQJ54_18875</name>
</gene>
<keyword evidence="7" id="KW-0408">Iron</keyword>
<evidence type="ECO:0000256" key="15">
    <source>
        <dbReference type="SAM" id="MobiDB-lite"/>
    </source>
</evidence>
<comment type="similarity">
    <text evidence="12 14">Belongs to the TonB-dependent receptor family.</text>
</comment>
<keyword evidence="5 12" id="KW-0812">Transmembrane</keyword>
<protein>
    <submittedName>
        <fullName evidence="19">TonB-dependent receptor</fullName>
    </submittedName>
</protein>
<evidence type="ECO:0000256" key="6">
    <source>
        <dbReference type="ARBA" id="ARBA00022729"/>
    </source>
</evidence>
<evidence type="ECO:0000256" key="9">
    <source>
        <dbReference type="ARBA" id="ARBA00023077"/>
    </source>
</evidence>
<evidence type="ECO:0000256" key="13">
    <source>
        <dbReference type="PROSITE-ProRule" id="PRU10144"/>
    </source>
</evidence>
<dbReference type="InterPro" id="IPR000531">
    <property type="entry name" value="Beta-barrel_TonB"/>
</dbReference>
<dbReference type="Pfam" id="PF00593">
    <property type="entry name" value="TonB_dep_Rec_b-barrel"/>
    <property type="match status" value="1"/>
</dbReference>
<dbReference type="PROSITE" id="PS01156">
    <property type="entry name" value="TONB_DEPENDENT_REC_2"/>
    <property type="match status" value="1"/>
</dbReference>
<dbReference type="EMBL" id="JBFOHK010000006">
    <property type="protein sequence ID" value="MEW9573822.1"/>
    <property type="molecule type" value="Genomic_DNA"/>
</dbReference>
<evidence type="ECO:0000256" key="2">
    <source>
        <dbReference type="ARBA" id="ARBA00022448"/>
    </source>
</evidence>
<dbReference type="InterPro" id="IPR012910">
    <property type="entry name" value="Plug_dom"/>
</dbReference>
<keyword evidence="20" id="KW-1185">Reference proteome</keyword>
<evidence type="ECO:0000256" key="1">
    <source>
        <dbReference type="ARBA" id="ARBA00004571"/>
    </source>
</evidence>
<keyword evidence="10 12" id="KW-0472">Membrane</keyword>
<evidence type="ECO:0000256" key="5">
    <source>
        <dbReference type="ARBA" id="ARBA00022692"/>
    </source>
</evidence>
<keyword evidence="11 12" id="KW-0998">Cell outer membrane</keyword>
<evidence type="ECO:0000256" key="3">
    <source>
        <dbReference type="ARBA" id="ARBA00022452"/>
    </source>
</evidence>
<keyword evidence="8" id="KW-0406">Ion transport</keyword>
<name>A0ABV3QIZ2_9GAMM</name>
<evidence type="ECO:0000256" key="7">
    <source>
        <dbReference type="ARBA" id="ARBA00023004"/>
    </source>
</evidence>
<dbReference type="Pfam" id="PF07715">
    <property type="entry name" value="Plug"/>
    <property type="match status" value="1"/>
</dbReference>
<reference evidence="19 20" key="1">
    <citation type="submission" date="2024-06" db="EMBL/GenBank/DDBJ databases">
        <authorList>
            <person name="Woo H."/>
        </authorList>
    </citation>
    <scope>NUCLEOTIDE SEQUENCE [LARGE SCALE GENOMIC DNA]</scope>
    <source>
        <strain evidence="19 20">Si-c</strain>
    </source>
</reference>
<evidence type="ECO:0000256" key="14">
    <source>
        <dbReference type="RuleBase" id="RU003357"/>
    </source>
</evidence>
<comment type="caution">
    <text evidence="19">The sequence shown here is derived from an EMBL/GenBank/DDBJ whole genome shotgun (WGS) entry which is preliminary data.</text>
</comment>
<keyword evidence="2 12" id="KW-0813">Transport</keyword>
<evidence type="ECO:0000259" key="18">
    <source>
        <dbReference type="Pfam" id="PF07715"/>
    </source>
</evidence>
<dbReference type="Proteomes" id="UP001556220">
    <property type="component" value="Unassembled WGS sequence"/>
</dbReference>
<feature type="domain" description="TonB-dependent receptor-like beta-barrel" evidence="17">
    <location>
        <begin position="324"/>
        <end position="745"/>
    </location>
</feature>
<proteinExistence type="inferred from homology"/>
<evidence type="ECO:0000256" key="12">
    <source>
        <dbReference type="PROSITE-ProRule" id="PRU01360"/>
    </source>
</evidence>
<organism evidence="19 20">
    <name type="scientific">Rhodanobacter lycopersici</name>
    <dbReference type="NCBI Taxonomy" id="3162487"/>
    <lineage>
        <taxon>Bacteria</taxon>
        <taxon>Pseudomonadati</taxon>
        <taxon>Pseudomonadota</taxon>
        <taxon>Gammaproteobacteria</taxon>
        <taxon>Lysobacterales</taxon>
        <taxon>Rhodanobacteraceae</taxon>
        <taxon>Rhodanobacter</taxon>
    </lineage>
</organism>
<feature type="signal peptide" evidence="16">
    <location>
        <begin position="1"/>
        <end position="35"/>
    </location>
</feature>
<sequence length="784" mass="82445">MASQKAAGGLGSLHVRSRIGIAVALALAYPLCATAQPRDNTGGQPAPVSTSNASAPQLKNASGTSHAQGAAVSNSSLQLPTVIVTANKRSESLQNVPMAVSVLSSTQLDRENAVSFADYATQVPGLNMISSGEGQTQLVMRGITSGTSQNNATVGTYIDDAPFGSSTIYAFGSLLTPDIDPSDLQRIEVLNGPQGTLYGSNTLGGLIKFVTTPPDTTQASGSVGVNSSSVAGGGTGFGTHAMFNIPLVADTLALRASLYDRTDPGYINNVTTGQKQVNEAKVSGARAQLLWTPSDKVSVRFSALAQNLSSDGLGNGGVDVDPATLQPIYGANDQARAADTGMFKLKYRLYDLSVNADFGWAKLVSTTSYSTQRANLNRDDSALYGPELDPLFGLTGVGYPLSVPLALNKVTQEIRLQSPEDQTWEWRVGLFYTHEHSTSTQDLLTTDYATGSPIPLPTLLDATIGPAIFSEWAGYGDLTWHATSQLSVLVGARYSSDSTSYTQTGSGLLLGGSSSFTTHGSDHPVTYLFGPSYKFNDDLMAYVRVASGFRPGGPNIGVPPGLGAPLTFGPDKLVNYELGLKSLLLDNRMSVNADVFYINWTSMQLTTARDGLSFLGNGGKATSKGAEISWRYTPLAGLVLWANGTYTDAQLAANTPPGSIVGYKGDPLPYVPKRSANVGADYDFPLGKSGWSGFVGGSISYIGARDADFNTVPAPRIRLPGYNSIDLHAGVNYGDWTLNVFVKNLANKQGISSISPETINPVGGPFEATYQTPRTVGVSASVFF</sequence>
<keyword evidence="19" id="KW-0675">Receptor</keyword>
<feature type="short sequence motif" description="TonB C-terminal box" evidence="13">
    <location>
        <begin position="767"/>
        <end position="784"/>
    </location>
</feature>
<evidence type="ECO:0000256" key="10">
    <source>
        <dbReference type="ARBA" id="ARBA00023136"/>
    </source>
</evidence>
<keyword evidence="4" id="KW-0410">Iron transport</keyword>
<evidence type="ECO:0000256" key="16">
    <source>
        <dbReference type="SAM" id="SignalP"/>
    </source>
</evidence>
<feature type="domain" description="TonB-dependent receptor plug" evidence="18">
    <location>
        <begin position="93"/>
        <end position="205"/>
    </location>
</feature>
<feature type="chain" id="PRO_5045768297" evidence="16">
    <location>
        <begin position="36"/>
        <end position="784"/>
    </location>
</feature>
<evidence type="ECO:0000313" key="20">
    <source>
        <dbReference type="Proteomes" id="UP001556220"/>
    </source>
</evidence>
<dbReference type="PROSITE" id="PS52016">
    <property type="entry name" value="TONB_DEPENDENT_REC_3"/>
    <property type="match status" value="1"/>
</dbReference>
<evidence type="ECO:0000256" key="8">
    <source>
        <dbReference type="ARBA" id="ARBA00023065"/>
    </source>
</evidence>
<dbReference type="InterPro" id="IPR036942">
    <property type="entry name" value="Beta-barrel_TonB_sf"/>
</dbReference>
<dbReference type="Gene3D" id="2.40.170.20">
    <property type="entry name" value="TonB-dependent receptor, beta-barrel domain"/>
    <property type="match status" value="1"/>
</dbReference>
<evidence type="ECO:0000259" key="17">
    <source>
        <dbReference type="Pfam" id="PF00593"/>
    </source>
</evidence>
<evidence type="ECO:0000313" key="19">
    <source>
        <dbReference type="EMBL" id="MEW9573822.1"/>
    </source>
</evidence>
<dbReference type="InterPro" id="IPR010917">
    <property type="entry name" value="TonB_rcpt_CS"/>
</dbReference>
<feature type="region of interest" description="Disordered" evidence="15">
    <location>
        <begin position="38"/>
        <end position="72"/>
    </location>
</feature>
<accession>A0ABV3QIZ2</accession>
<comment type="subcellular location">
    <subcellularLocation>
        <location evidence="1 12">Cell outer membrane</location>
        <topology evidence="1 12">Multi-pass membrane protein</topology>
    </subcellularLocation>
</comment>
<keyword evidence="6 16" id="KW-0732">Signal</keyword>
<dbReference type="SUPFAM" id="SSF56935">
    <property type="entry name" value="Porins"/>
    <property type="match status" value="1"/>
</dbReference>
<keyword evidence="3 12" id="KW-1134">Transmembrane beta strand</keyword>
<evidence type="ECO:0000256" key="11">
    <source>
        <dbReference type="ARBA" id="ARBA00023237"/>
    </source>
</evidence>
<evidence type="ECO:0000256" key="4">
    <source>
        <dbReference type="ARBA" id="ARBA00022496"/>
    </source>
</evidence>